<dbReference type="Proteomes" id="UP000199512">
    <property type="component" value="Unassembled WGS sequence"/>
</dbReference>
<dbReference type="RefSeq" id="WP_091974307.1">
    <property type="nucleotide sequence ID" value="NZ_FODF01000002.1"/>
</dbReference>
<dbReference type="STRING" id="215200.SAMN05216454_102231"/>
<accession>A0A1H8FS62</accession>
<proteinExistence type="predicted"/>
<dbReference type="EMBL" id="FODF01000002">
    <property type="protein sequence ID" value="SEN34641.1"/>
    <property type="molecule type" value="Genomic_DNA"/>
</dbReference>
<gene>
    <name evidence="1" type="ORF">SAMN05216454_102231</name>
</gene>
<keyword evidence="2" id="KW-1185">Reference proteome</keyword>
<evidence type="ECO:0000313" key="1">
    <source>
        <dbReference type="EMBL" id="SEN34641.1"/>
    </source>
</evidence>
<dbReference type="OrthoDB" id="1743187at2"/>
<reference evidence="1 2" key="1">
    <citation type="submission" date="2016-10" db="EMBL/GenBank/DDBJ databases">
        <authorList>
            <person name="de Groot N.N."/>
        </authorList>
    </citation>
    <scope>NUCLEOTIDE SEQUENCE [LARGE SCALE GENOMIC DNA]</scope>
    <source>
        <strain evidence="1 2">Calf135</strain>
    </source>
</reference>
<evidence type="ECO:0000313" key="2">
    <source>
        <dbReference type="Proteomes" id="UP000199512"/>
    </source>
</evidence>
<organism evidence="1 2">
    <name type="scientific">Peptostreptococcus russellii</name>
    <dbReference type="NCBI Taxonomy" id="215200"/>
    <lineage>
        <taxon>Bacteria</taxon>
        <taxon>Bacillati</taxon>
        <taxon>Bacillota</taxon>
        <taxon>Clostridia</taxon>
        <taxon>Peptostreptococcales</taxon>
        <taxon>Peptostreptococcaceae</taxon>
        <taxon>Peptostreptococcus</taxon>
    </lineage>
</organism>
<dbReference type="AlphaFoldDB" id="A0A1H8FS62"/>
<sequence>MDFPFGKNAVIFLENNIEINNIKEYFRKNSAFKYLEDLDFKTVNSFIKEEVDLFWPLIESEETPKIISRNVSICILNKIIGDRRMFDAFFAALNSADIYIAQRIYSIMMNSAEHNIPVIESANRIERFKRGLIKKNLYLDLENIIREYRSIMNLFGIVDFPMILEKYPLLLKKEGYQRHLANKKYFIANKIYENRIIYSKIMEDIDLKAKLESNELVAVEGIDEILSLCRDFSYGNKSSRRKTSKAETIFSEEVQIGNKILDEFKIKISEKEKSNTYLLNDYIIRKVDISKENEIISNLFAEDIVKEKKYETVDIAKVRKDVKIAQLNNYKYKGSTYDLDFDNYFQMEAEMTRLLKSILNSNVKENDIAIIVPRLNSTIVSMIENIKEKLDVQIEKISDRNKINNSRVALSSIISYGIKDDYNSFLNEDDKVEFVKFILDGIIRNRENNSLLDEDIVDKDGNNFIDERALSENIYEKEFGIDLYKIKKEDVNYIYIRRNLNTLMNIIRKDRRILPDRAKSMEEVSEYIKKFFKLYADIDEENINEVSYICDLINELSIFNEDEKKEAFILSEEKKLDYIKKYISTFTPTRRRLERASLNRVILLTYDEYIQMKLDRKVKIVFDARSPLYDEKIEDELNTEIAYLDDSILSEIGTDMITKRADSRELARLSSRLEDRKISEKLSIFFANEKEDESLYILSSYKSLAGYEIENRFYEKLILSAGDNIEKVQLD</sequence>
<protein>
    <submittedName>
        <fullName evidence="1">Uncharacterized protein</fullName>
    </submittedName>
</protein>
<name>A0A1H8FS62_9FIRM</name>